<comment type="caution">
    <text evidence="2">The sequence shown here is derived from an EMBL/GenBank/DDBJ whole genome shotgun (WGS) entry which is preliminary data.</text>
</comment>
<evidence type="ECO:0000313" key="3">
    <source>
        <dbReference type="Proteomes" id="UP000020103"/>
    </source>
</evidence>
<accession>A0A829PXG3</accession>
<feature type="domain" description="ABM" evidence="1">
    <location>
        <begin position="25"/>
        <end position="100"/>
    </location>
</feature>
<dbReference type="AlphaFoldDB" id="A0A829PXG3"/>
<reference evidence="2 3" key="1">
    <citation type="submission" date="2013-12" db="EMBL/GenBank/DDBJ databases">
        <authorList>
            <person name="Madinger N."/>
            <person name="Lenaerts A."/>
            <person name="Ordway D."/>
            <person name="DeGroote M.A."/>
            <person name="Parker T."/>
            <person name="Sizemore C."/>
            <person name="Tallon L.J."/>
            <person name="Sadzewicz L.K."/>
            <person name="Sengamalay N."/>
            <person name="Fraser C.M."/>
            <person name="Hine E."/>
            <person name="Shefchek K.A."/>
            <person name="Das S.P."/>
            <person name="Tettelin H."/>
        </authorList>
    </citation>
    <scope>NUCLEOTIDE SEQUENCE [LARGE SCALE GENOMIC DNA]</scope>
    <source>
        <strain evidence="2 3">21</strain>
    </source>
</reference>
<dbReference type="GO" id="GO:0004497">
    <property type="term" value="F:monooxygenase activity"/>
    <property type="evidence" value="ECO:0007669"/>
    <property type="project" value="UniProtKB-KW"/>
</dbReference>
<proteinExistence type="predicted"/>
<dbReference type="SUPFAM" id="SSF54909">
    <property type="entry name" value="Dimeric alpha+beta barrel"/>
    <property type="match status" value="1"/>
</dbReference>
<dbReference type="EMBL" id="JAOF01000001">
    <property type="protein sequence ID" value="EUA44929.1"/>
    <property type="molecule type" value="Genomic_DNA"/>
</dbReference>
<sequence length="131" mass="14478">MLNHPDSVLAPVPLALAPHTAGYAPVYVTGEVTAKLGAEEAVWGQLNALLERTRYDRGNLRYEIFRDAGDPGHFLVHQTWKTPQHLHRHLQSEPVARCIRAIARAAQVPLALTVCEVQRAHTKPAPTGKRP</sequence>
<dbReference type="InterPro" id="IPR007138">
    <property type="entry name" value="ABM_dom"/>
</dbReference>
<name>A0A829PXG3_9MYCO</name>
<evidence type="ECO:0000313" key="2">
    <source>
        <dbReference type="EMBL" id="EUA44929.1"/>
    </source>
</evidence>
<protein>
    <submittedName>
        <fullName evidence="2">Antibiotic biosynthesis monooxygenase family protein</fullName>
    </submittedName>
</protein>
<dbReference type="Gene3D" id="3.30.70.100">
    <property type="match status" value="1"/>
</dbReference>
<dbReference type="Pfam" id="PF03992">
    <property type="entry name" value="ABM"/>
    <property type="match status" value="1"/>
</dbReference>
<keyword evidence="2" id="KW-0560">Oxidoreductase</keyword>
<gene>
    <name evidence="2" type="ORF">I543_0519</name>
</gene>
<organism evidence="2 3">
    <name type="scientific">Mycobacteroides abscessus 21</name>
    <dbReference type="NCBI Taxonomy" id="1299324"/>
    <lineage>
        <taxon>Bacteria</taxon>
        <taxon>Bacillati</taxon>
        <taxon>Actinomycetota</taxon>
        <taxon>Actinomycetes</taxon>
        <taxon>Mycobacteriales</taxon>
        <taxon>Mycobacteriaceae</taxon>
        <taxon>Mycobacteroides</taxon>
        <taxon>Mycobacteroides abscessus</taxon>
    </lineage>
</organism>
<dbReference type="Proteomes" id="UP000020103">
    <property type="component" value="Unassembled WGS sequence"/>
</dbReference>
<dbReference type="InterPro" id="IPR011008">
    <property type="entry name" value="Dimeric_a/b-barrel"/>
</dbReference>
<keyword evidence="2" id="KW-0503">Monooxygenase</keyword>
<evidence type="ECO:0000259" key="1">
    <source>
        <dbReference type="Pfam" id="PF03992"/>
    </source>
</evidence>